<keyword evidence="5 7" id="KW-0472">Membrane</keyword>
<gene>
    <name evidence="8" type="ORF">NDU88_000813</name>
</gene>
<keyword evidence="9" id="KW-1185">Reference proteome</keyword>
<evidence type="ECO:0000256" key="5">
    <source>
        <dbReference type="ARBA" id="ARBA00023136"/>
    </source>
</evidence>
<evidence type="ECO:0000256" key="3">
    <source>
        <dbReference type="ARBA" id="ARBA00022692"/>
    </source>
</evidence>
<feature type="transmembrane region" description="Helical" evidence="7">
    <location>
        <begin position="168"/>
        <end position="190"/>
    </location>
</feature>
<dbReference type="PANTHER" id="PTHR23320">
    <property type="entry name" value="MEMBRANE-SPANNING 4-DOMAINS SUBFAMILY A MS4A -RELATED"/>
    <property type="match status" value="1"/>
</dbReference>
<accession>A0AAV7SXS3</accession>
<dbReference type="InterPro" id="IPR007237">
    <property type="entry name" value="CD20-like"/>
</dbReference>
<evidence type="ECO:0000313" key="8">
    <source>
        <dbReference type="EMBL" id="KAJ1168901.1"/>
    </source>
</evidence>
<evidence type="ECO:0000256" key="1">
    <source>
        <dbReference type="ARBA" id="ARBA00004141"/>
    </source>
</evidence>
<feature type="transmembrane region" description="Helical" evidence="7">
    <location>
        <begin position="77"/>
        <end position="100"/>
    </location>
</feature>
<dbReference type="GO" id="GO:0005886">
    <property type="term" value="C:plasma membrane"/>
    <property type="evidence" value="ECO:0007669"/>
    <property type="project" value="TreeGrafter"/>
</dbReference>
<dbReference type="PANTHER" id="PTHR23320:SF155">
    <property type="entry name" value="MEMBRANE-SPANNING 4-DOMAINS SUBFAMILY A MEMBER 8"/>
    <property type="match status" value="1"/>
</dbReference>
<comment type="caution">
    <text evidence="8">The sequence shown here is derived from an EMBL/GenBank/DDBJ whole genome shotgun (WGS) entry which is preliminary data.</text>
</comment>
<keyword evidence="4 7" id="KW-1133">Transmembrane helix</keyword>
<evidence type="ECO:0000256" key="4">
    <source>
        <dbReference type="ARBA" id="ARBA00022989"/>
    </source>
</evidence>
<comment type="subcellular location">
    <subcellularLocation>
        <location evidence="1">Membrane</location>
        <topology evidence="1">Multi-pass membrane protein</topology>
    </subcellularLocation>
</comment>
<sequence length="214" mass="22365">MASDYNNVGNETGSASPPGAVRGDPAGPNAPAGAMQSFLKGRTRELGAAQITIGLAHIGAGALLLSIPLETLMITKYAYGGLPFLGSACFIVSGMLSITAEIKGSMKLVQARFTSSMSSLIVASINIIIAAWDIHFVAISLPMSILCPAINNESCVLYRNSFTTLRQGILGLIVALLLLEAVIALITIIFGCKAACRCCFPFGKAQPQIEWVGC</sequence>
<evidence type="ECO:0000256" key="7">
    <source>
        <dbReference type="SAM" id="Phobius"/>
    </source>
</evidence>
<dbReference type="EMBL" id="JANPWB010000007">
    <property type="protein sequence ID" value="KAJ1168901.1"/>
    <property type="molecule type" value="Genomic_DNA"/>
</dbReference>
<feature type="region of interest" description="Disordered" evidence="6">
    <location>
        <begin position="1"/>
        <end position="27"/>
    </location>
</feature>
<feature type="transmembrane region" description="Helical" evidence="7">
    <location>
        <begin position="46"/>
        <end position="65"/>
    </location>
</feature>
<comment type="similarity">
    <text evidence="2">Belongs to the MS4A family.</text>
</comment>
<reference evidence="8" key="1">
    <citation type="journal article" date="2022" name="bioRxiv">
        <title>Sequencing and chromosome-scale assembly of the giantPleurodeles waltlgenome.</title>
        <authorList>
            <person name="Brown T."/>
            <person name="Elewa A."/>
            <person name="Iarovenko S."/>
            <person name="Subramanian E."/>
            <person name="Araus A.J."/>
            <person name="Petzold A."/>
            <person name="Susuki M."/>
            <person name="Suzuki K.-i.T."/>
            <person name="Hayashi T."/>
            <person name="Toyoda A."/>
            <person name="Oliveira C."/>
            <person name="Osipova E."/>
            <person name="Leigh N.D."/>
            <person name="Simon A."/>
            <person name="Yun M.H."/>
        </authorList>
    </citation>
    <scope>NUCLEOTIDE SEQUENCE</scope>
    <source>
        <strain evidence="8">20211129_DDA</strain>
        <tissue evidence="8">Liver</tissue>
    </source>
</reference>
<name>A0AAV7SXS3_PLEWA</name>
<dbReference type="AlphaFoldDB" id="A0AAV7SXS3"/>
<dbReference type="InterPro" id="IPR030417">
    <property type="entry name" value="MS4A"/>
</dbReference>
<keyword evidence="3 7" id="KW-0812">Transmembrane</keyword>
<dbReference type="Pfam" id="PF04103">
    <property type="entry name" value="CD20"/>
    <property type="match status" value="1"/>
</dbReference>
<dbReference type="GO" id="GO:0007166">
    <property type="term" value="P:cell surface receptor signaling pathway"/>
    <property type="evidence" value="ECO:0007669"/>
    <property type="project" value="TreeGrafter"/>
</dbReference>
<organism evidence="8 9">
    <name type="scientific">Pleurodeles waltl</name>
    <name type="common">Iberian ribbed newt</name>
    <dbReference type="NCBI Taxonomy" id="8319"/>
    <lineage>
        <taxon>Eukaryota</taxon>
        <taxon>Metazoa</taxon>
        <taxon>Chordata</taxon>
        <taxon>Craniata</taxon>
        <taxon>Vertebrata</taxon>
        <taxon>Euteleostomi</taxon>
        <taxon>Amphibia</taxon>
        <taxon>Batrachia</taxon>
        <taxon>Caudata</taxon>
        <taxon>Salamandroidea</taxon>
        <taxon>Salamandridae</taxon>
        <taxon>Pleurodelinae</taxon>
        <taxon>Pleurodeles</taxon>
    </lineage>
</organism>
<proteinExistence type="inferred from homology"/>
<feature type="transmembrane region" description="Helical" evidence="7">
    <location>
        <begin position="120"/>
        <end position="147"/>
    </location>
</feature>
<evidence type="ECO:0000256" key="6">
    <source>
        <dbReference type="SAM" id="MobiDB-lite"/>
    </source>
</evidence>
<evidence type="ECO:0008006" key="10">
    <source>
        <dbReference type="Google" id="ProtNLM"/>
    </source>
</evidence>
<evidence type="ECO:0000256" key="2">
    <source>
        <dbReference type="ARBA" id="ARBA00009565"/>
    </source>
</evidence>
<dbReference type="Proteomes" id="UP001066276">
    <property type="component" value="Chromosome 4_1"/>
</dbReference>
<protein>
    <recommendedName>
        <fullName evidence="10">Membrane-spanning 4-domains subfamily A member 4A-like</fullName>
    </recommendedName>
</protein>
<feature type="compositionally biased region" description="Polar residues" evidence="6">
    <location>
        <begin position="1"/>
        <end position="15"/>
    </location>
</feature>
<evidence type="ECO:0000313" key="9">
    <source>
        <dbReference type="Proteomes" id="UP001066276"/>
    </source>
</evidence>